<dbReference type="Pfam" id="PF14555">
    <property type="entry name" value="UBA_4"/>
    <property type="match status" value="1"/>
</dbReference>
<gene>
    <name evidence="5" type="primary">ucp10</name>
    <name evidence="5" type="ORF">GGI19_000868</name>
</gene>
<dbReference type="OrthoDB" id="1026733at2759"/>
<accession>A0A9W8H006</accession>
<evidence type="ECO:0000313" key="6">
    <source>
        <dbReference type="Proteomes" id="UP001140011"/>
    </source>
</evidence>
<dbReference type="GO" id="GO:0036503">
    <property type="term" value="P:ERAD pathway"/>
    <property type="evidence" value="ECO:0007669"/>
    <property type="project" value="TreeGrafter"/>
</dbReference>
<organism evidence="5 6">
    <name type="scientific">Coemansia pectinata</name>
    <dbReference type="NCBI Taxonomy" id="1052879"/>
    <lineage>
        <taxon>Eukaryota</taxon>
        <taxon>Fungi</taxon>
        <taxon>Fungi incertae sedis</taxon>
        <taxon>Zoopagomycota</taxon>
        <taxon>Kickxellomycotina</taxon>
        <taxon>Kickxellomycetes</taxon>
        <taxon>Kickxellales</taxon>
        <taxon>Kickxellaceae</taxon>
        <taxon>Coemansia</taxon>
    </lineage>
</organism>
<dbReference type="InterPro" id="IPR009060">
    <property type="entry name" value="UBA-like_sf"/>
</dbReference>
<feature type="region of interest" description="Disordered" evidence="3">
    <location>
        <begin position="168"/>
        <end position="191"/>
    </location>
</feature>
<proteinExistence type="predicted"/>
<evidence type="ECO:0000256" key="3">
    <source>
        <dbReference type="SAM" id="MobiDB-lite"/>
    </source>
</evidence>
<dbReference type="Proteomes" id="UP001140011">
    <property type="component" value="Unassembled WGS sequence"/>
</dbReference>
<dbReference type="GO" id="GO:0005783">
    <property type="term" value="C:endoplasmic reticulum"/>
    <property type="evidence" value="ECO:0007669"/>
    <property type="project" value="TreeGrafter"/>
</dbReference>
<sequence length="575" mass="64468">MSEAGDDNSLDRLTDDERKQLHEFCEVTGAEDLSSAISVLKGKQWNLQSAIHAFYEPSSPTPIPFEPTLASEEYLHQSTGTSRLAESQLRRRGPRVLTDIVDSEDAESQLNSEHQQRSTVARQVVRAPAFSWMPLLTWPFVLPWRISMGIVQSLLSLLGLRRIADDGVPRDGASGQAPPLTRQSAGSRSQAAADDARDFRLLFEATYGARHPPFFAGTYMRALEAARREVKHLLLVLWSTEHDDAEAMGQALTHPDVVAYLSQPQFIVWAGNVARSEAYQVASTLEAAAFPCIALAALKSQSHLGAATGERFQLQVVARIDGLPKISGAQPAAPDSESDRLARFICRLISDSIAQHEAELWEARRDQEEREAERRLREQQNAAYEASLARDREREAEARVLEEAQRIERQKEEDRLREAQRERELREQWQWATLARLRLEEEQEAAAAGGADVCKLNLRLESGRRVVRAFPAGVEMQRLFDFVETRDVASEWESRGETPYGGDLHSVSPPEDYTHEYDFVLVSQFPRVVFADRQAILKDALVANGMWPSATLIVEPLFEPDDDDSVKDSETKGGE</sequence>
<feature type="coiled-coil region" evidence="2">
    <location>
        <begin position="353"/>
        <end position="422"/>
    </location>
</feature>
<evidence type="ECO:0000256" key="1">
    <source>
        <dbReference type="ARBA" id="ARBA00023054"/>
    </source>
</evidence>
<evidence type="ECO:0000259" key="4">
    <source>
        <dbReference type="PROSITE" id="PS50033"/>
    </source>
</evidence>
<feature type="compositionally biased region" description="Low complexity" evidence="3">
    <location>
        <begin position="182"/>
        <end position="191"/>
    </location>
</feature>
<dbReference type="CDD" id="cd01767">
    <property type="entry name" value="UBX"/>
    <property type="match status" value="1"/>
</dbReference>
<dbReference type="SUPFAM" id="SSF52833">
    <property type="entry name" value="Thioredoxin-like"/>
    <property type="match status" value="1"/>
</dbReference>
<dbReference type="InterPro" id="IPR036249">
    <property type="entry name" value="Thioredoxin-like_sf"/>
</dbReference>
<dbReference type="Gene3D" id="1.10.8.10">
    <property type="entry name" value="DNA helicase RuvA subunit, C-terminal domain"/>
    <property type="match status" value="1"/>
</dbReference>
<protein>
    <submittedName>
        <fullName evidence="5">Ubx domain-containing protein</fullName>
    </submittedName>
</protein>
<dbReference type="PROSITE" id="PS50033">
    <property type="entry name" value="UBX"/>
    <property type="match status" value="1"/>
</dbReference>
<dbReference type="SMART" id="SM00166">
    <property type="entry name" value="UBX"/>
    <property type="match status" value="1"/>
</dbReference>
<dbReference type="PANTHER" id="PTHR23322">
    <property type="entry name" value="FAS-ASSOCIATED PROTEIN"/>
    <property type="match status" value="1"/>
</dbReference>
<dbReference type="GO" id="GO:0043130">
    <property type="term" value="F:ubiquitin binding"/>
    <property type="evidence" value="ECO:0007669"/>
    <property type="project" value="TreeGrafter"/>
</dbReference>
<evidence type="ECO:0000256" key="2">
    <source>
        <dbReference type="SAM" id="Coils"/>
    </source>
</evidence>
<name>A0A9W8H006_9FUNG</name>
<dbReference type="InterPro" id="IPR050730">
    <property type="entry name" value="UBX_domain-protein"/>
</dbReference>
<dbReference type="InterPro" id="IPR001012">
    <property type="entry name" value="UBX_dom"/>
</dbReference>
<reference evidence="5" key="1">
    <citation type="submission" date="2022-07" db="EMBL/GenBank/DDBJ databases">
        <title>Phylogenomic reconstructions and comparative analyses of Kickxellomycotina fungi.</title>
        <authorList>
            <person name="Reynolds N.K."/>
            <person name="Stajich J.E."/>
            <person name="Barry K."/>
            <person name="Grigoriev I.V."/>
            <person name="Crous P."/>
            <person name="Smith M.E."/>
        </authorList>
    </citation>
    <scope>NUCLEOTIDE SEQUENCE</scope>
    <source>
        <strain evidence="5">BCRC 34297</strain>
    </source>
</reference>
<dbReference type="PANTHER" id="PTHR23322:SF1">
    <property type="entry name" value="FAS-ASSOCIATED FACTOR 2"/>
    <property type="match status" value="1"/>
</dbReference>
<dbReference type="SUPFAM" id="SSF54236">
    <property type="entry name" value="Ubiquitin-like"/>
    <property type="match status" value="1"/>
</dbReference>
<dbReference type="AlphaFoldDB" id="A0A9W8H006"/>
<dbReference type="InterPro" id="IPR006577">
    <property type="entry name" value="UAS"/>
</dbReference>
<dbReference type="SMART" id="SM00594">
    <property type="entry name" value="UAS"/>
    <property type="match status" value="1"/>
</dbReference>
<dbReference type="Gene3D" id="3.10.20.90">
    <property type="entry name" value="Phosphatidylinositol 3-kinase Catalytic Subunit, Chain A, domain 1"/>
    <property type="match status" value="1"/>
</dbReference>
<keyword evidence="6" id="KW-1185">Reference proteome</keyword>
<feature type="domain" description="UBX" evidence="4">
    <location>
        <begin position="449"/>
        <end position="554"/>
    </location>
</feature>
<dbReference type="SUPFAM" id="SSF46934">
    <property type="entry name" value="UBA-like"/>
    <property type="match status" value="1"/>
</dbReference>
<dbReference type="Pfam" id="PF00789">
    <property type="entry name" value="UBX"/>
    <property type="match status" value="1"/>
</dbReference>
<evidence type="ECO:0000313" key="5">
    <source>
        <dbReference type="EMBL" id="KAJ2756387.1"/>
    </source>
</evidence>
<keyword evidence="1 2" id="KW-0175">Coiled coil</keyword>
<comment type="caution">
    <text evidence="5">The sequence shown here is derived from an EMBL/GenBank/DDBJ whole genome shotgun (WGS) entry which is preliminary data.</text>
</comment>
<dbReference type="Gene3D" id="3.40.30.10">
    <property type="entry name" value="Glutaredoxin"/>
    <property type="match status" value="1"/>
</dbReference>
<dbReference type="EMBL" id="JANBUH010000027">
    <property type="protein sequence ID" value="KAJ2756387.1"/>
    <property type="molecule type" value="Genomic_DNA"/>
</dbReference>
<dbReference type="InterPro" id="IPR029071">
    <property type="entry name" value="Ubiquitin-like_domsf"/>
</dbReference>